<keyword evidence="1" id="KW-0812">Transmembrane</keyword>
<evidence type="ECO:0000256" key="1">
    <source>
        <dbReference type="SAM" id="Phobius"/>
    </source>
</evidence>
<feature type="transmembrane region" description="Helical" evidence="1">
    <location>
        <begin position="15"/>
        <end position="37"/>
    </location>
</feature>
<keyword evidence="1" id="KW-0472">Membrane</keyword>
<dbReference type="EMBL" id="BMOS01000001">
    <property type="protein sequence ID" value="GGN48931.1"/>
    <property type="molecule type" value="Genomic_DNA"/>
</dbReference>
<dbReference type="InterPro" id="IPR048198">
    <property type="entry name" value="YtrI"/>
</dbReference>
<evidence type="ECO:0000313" key="3">
    <source>
        <dbReference type="EMBL" id="GGN48931.1"/>
    </source>
</evidence>
<dbReference type="AlphaFoldDB" id="A0A917XQT8"/>
<organism evidence="3 4">
    <name type="scientific">Oceanobacillus indicireducens</name>
    <dbReference type="NCBI Taxonomy" id="1004261"/>
    <lineage>
        <taxon>Bacteria</taxon>
        <taxon>Bacillati</taxon>
        <taxon>Bacillota</taxon>
        <taxon>Bacilli</taxon>
        <taxon>Bacillales</taxon>
        <taxon>Bacillaceae</taxon>
        <taxon>Oceanobacillus</taxon>
    </lineage>
</organism>
<proteinExistence type="predicted"/>
<evidence type="ECO:0000313" key="4">
    <source>
        <dbReference type="Proteomes" id="UP000624041"/>
    </source>
</evidence>
<keyword evidence="1" id="KW-1133">Transmembrane helix</keyword>
<protein>
    <submittedName>
        <fullName evidence="3">Sporulation membrane protein YtrI</fullName>
    </submittedName>
</protein>
<feature type="domain" description="Sporulation membrane protein YtrI C-terminal" evidence="2">
    <location>
        <begin position="76"/>
        <end position="158"/>
    </location>
</feature>
<accession>A0A917XQT8</accession>
<dbReference type="NCBIfam" id="NF041479">
    <property type="entry name" value="spor_membprot_YtrI"/>
    <property type="match status" value="1"/>
</dbReference>
<sequence length="163" mass="18773">MHFPPYYKRPEWQRFFIGVLVGGFISYFVLIYMYGVMYEDLLAENYRLGEEIIDLRQQNKVLLESQEDQDTELAIEEIEITISNPDVLKNDSLLVSQLKTLIKEEISHLIGTDILIVSSNEELLISAIENKAFTIDNVTYHFSITRLIFAPKLGIVADARIAN</sequence>
<name>A0A917XQT8_9BACI</name>
<reference evidence="3" key="1">
    <citation type="journal article" date="2014" name="Int. J. Syst. Evol. Microbiol.">
        <title>Complete genome sequence of Corynebacterium casei LMG S-19264T (=DSM 44701T), isolated from a smear-ripened cheese.</title>
        <authorList>
            <consortium name="US DOE Joint Genome Institute (JGI-PGF)"/>
            <person name="Walter F."/>
            <person name="Albersmeier A."/>
            <person name="Kalinowski J."/>
            <person name="Ruckert C."/>
        </authorList>
    </citation>
    <scope>NUCLEOTIDE SEQUENCE</scope>
    <source>
        <strain evidence="3">JCM 17251</strain>
    </source>
</reference>
<evidence type="ECO:0000259" key="2">
    <source>
        <dbReference type="Pfam" id="PF26347"/>
    </source>
</evidence>
<keyword evidence="4" id="KW-1185">Reference proteome</keyword>
<dbReference type="RefSeq" id="WP_188855593.1">
    <property type="nucleotide sequence ID" value="NZ_BMOS01000001.1"/>
</dbReference>
<dbReference type="InterPro" id="IPR058620">
    <property type="entry name" value="YtrI_C"/>
</dbReference>
<comment type="caution">
    <text evidence="3">The sequence shown here is derived from an EMBL/GenBank/DDBJ whole genome shotgun (WGS) entry which is preliminary data.</text>
</comment>
<dbReference type="Pfam" id="PF26347">
    <property type="entry name" value="YtrI_sporulation"/>
    <property type="match status" value="1"/>
</dbReference>
<dbReference type="Proteomes" id="UP000624041">
    <property type="component" value="Unassembled WGS sequence"/>
</dbReference>
<reference evidence="3" key="2">
    <citation type="submission" date="2020-09" db="EMBL/GenBank/DDBJ databases">
        <authorList>
            <person name="Sun Q."/>
            <person name="Ohkuma M."/>
        </authorList>
    </citation>
    <scope>NUCLEOTIDE SEQUENCE</scope>
    <source>
        <strain evidence="3">JCM 17251</strain>
    </source>
</reference>
<gene>
    <name evidence="3" type="primary">ytrI</name>
    <name evidence="3" type="ORF">GCM10007971_01070</name>
</gene>